<organism evidence="2 3">
    <name type="scientific">Lithospermum erythrorhizon</name>
    <name type="common">Purple gromwell</name>
    <name type="synonym">Lithospermum officinale var. erythrorhizon</name>
    <dbReference type="NCBI Taxonomy" id="34254"/>
    <lineage>
        <taxon>Eukaryota</taxon>
        <taxon>Viridiplantae</taxon>
        <taxon>Streptophyta</taxon>
        <taxon>Embryophyta</taxon>
        <taxon>Tracheophyta</taxon>
        <taxon>Spermatophyta</taxon>
        <taxon>Magnoliopsida</taxon>
        <taxon>eudicotyledons</taxon>
        <taxon>Gunneridae</taxon>
        <taxon>Pentapetalae</taxon>
        <taxon>asterids</taxon>
        <taxon>lamiids</taxon>
        <taxon>Boraginales</taxon>
        <taxon>Boraginaceae</taxon>
        <taxon>Boraginoideae</taxon>
        <taxon>Lithospermeae</taxon>
        <taxon>Lithospermum</taxon>
    </lineage>
</organism>
<keyword evidence="3" id="KW-1185">Reference proteome</keyword>
<feature type="compositionally biased region" description="Basic and acidic residues" evidence="1">
    <location>
        <begin position="1"/>
        <end position="30"/>
    </location>
</feature>
<evidence type="ECO:0000313" key="3">
    <source>
        <dbReference type="Proteomes" id="UP001454036"/>
    </source>
</evidence>
<evidence type="ECO:0000256" key="1">
    <source>
        <dbReference type="SAM" id="MobiDB-lite"/>
    </source>
</evidence>
<accession>A0AAV3QN63</accession>
<feature type="region of interest" description="Disordered" evidence="1">
    <location>
        <begin position="1"/>
        <end position="41"/>
    </location>
</feature>
<gene>
    <name evidence="2" type="ORF">LIER_20873</name>
</gene>
<dbReference type="Proteomes" id="UP001454036">
    <property type="component" value="Unassembled WGS sequence"/>
</dbReference>
<name>A0AAV3QN63_LITER</name>
<dbReference type="AlphaFoldDB" id="A0AAV3QN63"/>
<protein>
    <submittedName>
        <fullName evidence="2">Uncharacterized protein</fullName>
    </submittedName>
</protein>
<reference evidence="2 3" key="1">
    <citation type="submission" date="2024-01" db="EMBL/GenBank/DDBJ databases">
        <title>The complete chloroplast genome sequence of Lithospermum erythrorhizon: insights into the phylogenetic relationship among Boraginaceae species and the maternal lineages of purple gromwells.</title>
        <authorList>
            <person name="Okada T."/>
            <person name="Watanabe K."/>
        </authorList>
    </citation>
    <scope>NUCLEOTIDE SEQUENCE [LARGE SCALE GENOMIC DNA]</scope>
</reference>
<dbReference type="EMBL" id="BAABME010005393">
    <property type="protein sequence ID" value="GAA0165479.1"/>
    <property type="molecule type" value="Genomic_DNA"/>
</dbReference>
<evidence type="ECO:0000313" key="2">
    <source>
        <dbReference type="EMBL" id="GAA0165479.1"/>
    </source>
</evidence>
<sequence>MENLCRETKDKEKERVNVNVKESKKKRDSDASVSNPPSVEVPFPSLAVAHDEFPSRHSHMKYELRDTPGLGKCCFRRLHFMDFAGRAVVAAAVDRGGVY</sequence>
<comment type="caution">
    <text evidence="2">The sequence shown here is derived from an EMBL/GenBank/DDBJ whole genome shotgun (WGS) entry which is preliminary data.</text>
</comment>
<proteinExistence type="predicted"/>